<name>A0AA86PPA1_9EUKA</name>
<dbReference type="Proteomes" id="UP001642409">
    <property type="component" value="Unassembled WGS sequence"/>
</dbReference>
<proteinExistence type="predicted"/>
<organism evidence="1">
    <name type="scientific">Hexamita inflata</name>
    <dbReference type="NCBI Taxonomy" id="28002"/>
    <lineage>
        <taxon>Eukaryota</taxon>
        <taxon>Metamonada</taxon>
        <taxon>Diplomonadida</taxon>
        <taxon>Hexamitidae</taxon>
        <taxon>Hexamitinae</taxon>
        <taxon>Hexamita</taxon>
    </lineage>
</organism>
<gene>
    <name evidence="1" type="ORF">HINF_LOCUS31475</name>
    <name evidence="2" type="ORF">HINF_LOCUS69603</name>
</gene>
<dbReference type="EMBL" id="CAXDID020000509">
    <property type="protein sequence ID" value="CAL6098431.1"/>
    <property type="molecule type" value="Genomic_DNA"/>
</dbReference>
<keyword evidence="3" id="KW-1185">Reference proteome</keyword>
<dbReference type="EMBL" id="CATOUU010000719">
    <property type="protein sequence ID" value="CAI9943830.1"/>
    <property type="molecule type" value="Genomic_DNA"/>
</dbReference>
<protein>
    <submittedName>
        <fullName evidence="2">Hypothetical_protein</fullName>
    </submittedName>
</protein>
<accession>A0AA86PPA1</accession>
<evidence type="ECO:0000313" key="1">
    <source>
        <dbReference type="EMBL" id="CAI9943830.1"/>
    </source>
</evidence>
<sequence>MNVLDALFHNKQVSAKEFFEYRHNLKHQPELQQDFIDFLQQNRKQDEMTVLTPVQLILLSKLCVVFLDNLRLGQKPTILTLHVINMSVTFMSVFSANSVLLSYLLLEHPALRTSTFWIALYELEVHQKYSMHQSFIANDSSSEDNVSSLKTWWRETKFSVLNTFSILFSEYGQEKNDLKYFVQKVNEQFQLNLSKEEAKMTEQLFKDQKVHKFSKEEDEEIGKTKKAVDCYLMVSKTFSE</sequence>
<evidence type="ECO:0000313" key="3">
    <source>
        <dbReference type="Proteomes" id="UP001642409"/>
    </source>
</evidence>
<dbReference type="AlphaFoldDB" id="A0AA86PPA1"/>
<reference evidence="2 3" key="2">
    <citation type="submission" date="2024-07" db="EMBL/GenBank/DDBJ databases">
        <authorList>
            <person name="Akdeniz Z."/>
        </authorList>
    </citation>
    <scope>NUCLEOTIDE SEQUENCE [LARGE SCALE GENOMIC DNA]</scope>
</reference>
<comment type="caution">
    <text evidence="1">The sequence shown here is derived from an EMBL/GenBank/DDBJ whole genome shotgun (WGS) entry which is preliminary data.</text>
</comment>
<reference evidence="1" key="1">
    <citation type="submission" date="2023-06" db="EMBL/GenBank/DDBJ databases">
        <authorList>
            <person name="Kurt Z."/>
        </authorList>
    </citation>
    <scope>NUCLEOTIDE SEQUENCE</scope>
</reference>
<evidence type="ECO:0000313" key="2">
    <source>
        <dbReference type="EMBL" id="CAL6098431.1"/>
    </source>
</evidence>